<proteinExistence type="inferred from homology"/>
<feature type="domain" description="MI" evidence="8">
    <location>
        <begin position="1203"/>
        <end position="1325"/>
    </location>
</feature>
<dbReference type="PROSITE" id="PS51363">
    <property type="entry name" value="W2"/>
    <property type="match status" value="1"/>
</dbReference>
<feature type="domain" description="W2" evidence="7">
    <location>
        <begin position="1392"/>
        <end position="1562"/>
    </location>
</feature>
<organism evidence="9 10">
    <name type="scientific">Limulus polyphemus</name>
    <name type="common">Atlantic horseshoe crab</name>
    <dbReference type="NCBI Taxonomy" id="6850"/>
    <lineage>
        <taxon>Eukaryota</taxon>
        <taxon>Metazoa</taxon>
        <taxon>Ecdysozoa</taxon>
        <taxon>Arthropoda</taxon>
        <taxon>Chelicerata</taxon>
        <taxon>Merostomata</taxon>
        <taxon>Xiphosura</taxon>
        <taxon>Limulidae</taxon>
        <taxon>Limulus</taxon>
    </lineage>
</organism>
<keyword evidence="5" id="KW-0648">Protein biosynthesis</keyword>
<feature type="region of interest" description="Disordered" evidence="6">
    <location>
        <begin position="1112"/>
        <end position="1160"/>
    </location>
</feature>
<reference evidence="10" key="1">
    <citation type="submission" date="2025-08" db="UniProtKB">
        <authorList>
            <consortium name="RefSeq"/>
        </authorList>
    </citation>
    <scope>IDENTIFICATION</scope>
    <source>
        <tissue evidence="10">Muscle</tissue>
    </source>
</reference>
<feature type="compositionally biased region" description="Basic and acidic residues" evidence="6">
    <location>
        <begin position="507"/>
        <end position="517"/>
    </location>
</feature>
<feature type="region of interest" description="Disordered" evidence="6">
    <location>
        <begin position="1"/>
        <end position="80"/>
    </location>
</feature>
<feature type="compositionally biased region" description="Basic and acidic residues" evidence="6">
    <location>
        <begin position="581"/>
        <end position="602"/>
    </location>
</feature>
<feature type="region of interest" description="Disordered" evidence="6">
    <location>
        <begin position="319"/>
        <end position="346"/>
    </location>
</feature>
<dbReference type="Pfam" id="PF02847">
    <property type="entry name" value="MA3"/>
    <property type="match status" value="1"/>
</dbReference>
<dbReference type="SMART" id="SM00515">
    <property type="entry name" value="eIF5C"/>
    <property type="match status" value="1"/>
</dbReference>
<gene>
    <name evidence="10" type="primary">LOC106461962</name>
</gene>
<evidence type="ECO:0000313" key="9">
    <source>
        <dbReference type="Proteomes" id="UP000694941"/>
    </source>
</evidence>
<evidence type="ECO:0000256" key="4">
    <source>
        <dbReference type="ARBA" id="ARBA00022845"/>
    </source>
</evidence>
<protein>
    <submittedName>
        <fullName evidence="10">Eukaryotic translation initiation factor 4 gamma 3-like</fullName>
    </submittedName>
</protein>
<keyword evidence="2" id="KW-0396">Initiation factor</keyword>
<evidence type="ECO:0000256" key="1">
    <source>
        <dbReference type="ARBA" id="ARBA00005775"/>
    </source>
</evidence>
<dbReference type="InterPro" id="IPR003307">
    <property type="entry name" value="W2_domain"/>
</dbReference>
<dbReference type="InterPro" id="IPR016024">
    <property type="entry name" value="ARM-type_fold"/>
</dbReference>
<dbReference type="Pfam" id="PF02020">
    <property type="entry name" value="W2"/>
    <property type="match status" value="1"/>
</dbReference>
<dbReference type="PANTHER" id="PTHR23253">
    <property type="entry name" value="EUKARYOTIC TRANSLATION INITIATION FACTOR 4 GAMMA"/>
    <property type="match status" value="1"/>
</dbReference>
<dbReference type="PANTHER" id="PTHR23253:SF78">
    <property type="entry name" value="EUKARYOTIC TRANSLATION INITIATION FACTOR 4G1, ISOFORM B-RELATED"/>
    <property type="match status" value="1"/>
</dbReference>
<feature type="compositionally biased region" description="Polar residues" evidence="6">
    <location>
        <begin position="495"/>
        <end position="505"/>
    </location>
</feature>
<dbReference type="GeneID" id="106461962"/>
<evidence type="ECO:0000256" key="2">
    <source>
        <dbReference type="ARBA" id="ARBA00022540"/>
    </source>
</evidence>
<dbReference type="Proteomes" id="UP000694941">
    <property type="component" value="Unplaced"/>
</dbReference>
<feature type="region of interest" description="Disordered" evidence="6">
    <location>
        <begin position="457"/>
        <end position="519"/>
    </location>
</feature>
<accession>A0ABM1B920</accession>
<feature type="compositionally biased region" description="Polar residues" evidence="6">
    <location>
        <begin position="8"/>
        <end position="24"/>
    </location>
</feature>
<feature type="compositionally biased region" description="Polar residues" evidence="6">
    <location>
        <begin position="1057"/>
        <end position="1069"/>
    </location>
</feature>
<feature type="region of interest" description="Disordered" evidence="6">
    <location>
        <begin position="548"/>
        <end position="602"/>
    </location>
</feature>
<evidence type="ECO:0000256" key="6">
    <source>
        <dbReference type="SAM" id="MobiDB-lite"/>
    </source>
</evidence>
<evidence type="ECO:0000256" key="3">
    <source>
        <dbReference type="ARBA" id="ARBA00022553"/>
    </source>
</evidence>
<keyword evidence="9" id="KW-1185">Reference proteome</keyword>
<evidence type="ECO:0000313" key="10">
    <source>
        <dbReference type="RefSeq" id="XP_013777285.1"/>
    </source>
</evidence>
<feature type="compositionally biased region" description="Polar residues" evidence="6">
    <location>
        <begin position="39"/>
        <end position="51"/>
    </location>
</feature>
<evidence type="ECO:0000259" key="8">
    <source>
        <dbReference type="PROSITE" id="PS51366"/>
    </source>
</evidence>
<dbReference type="SMART" id="SM00543">
    <property type="entry name" value="MIF4G"/>
    <property type="match status" value="1"/>
</dbReference>
<feature type="compositionally biased region" description="Polar residues" evidence="6">
    <location>
        <begin position="1031"/>
        <end position="1044"/>
    </location>
</feature>
<feature type="compositionally biased region" description="Polar residues" evidence="6">
    <location>
        <begin position="57"/>
        <end position="80"/>
    </location>
</feature>
<dbReference type="SUPFAM" id="SSF48371">
    <property type="entry name" value="ARM repeat"/>
    <property type="match status" value="3"/>
</dbReference>
<keyword evidence="4" id="KW-0810">Translation regulation</keyword>
<dbReference type="Gene3D" id="1.25.40.180">
    <property type="match status" value="3"/>
</dbReference>
<dbReference type="Pfam" id="PF02854">
    <property type="entry name" value="MIF4G"/>
    <property type="match status" value="1"/>
</dbReference>
<dbReference type="SMART" id="SM00544">
    <property type="entry name" value="MA3"/>
    <property type="match status" value="1"/>
</dbReference>
<dbReference type="RefSeq" id="XP_013777285.1">
    <property type="nucleotide sequence ID" value="XM_013921831.2"/>
</dbReference>
<feature type="region of interest" description="Disordered" evidence="6">
    <location>
        <begin position="1014"/>
        <end position="1100"/>
    </location>
</feature>
<dbReference type="PROSITE" id="PS51366">
    <property type="entry name" value="MI"/>
    <property type="match status" value="1"/>
</dbReference>
<comment type="similarity">
    <text evidence="1">Belongs to the eukaryotic initiation factor 4G family.</text>
</comment>
<keyword evidence="3" id="KW-0597">Phosphoprotein</keyword>
<name>A0ABM1B920_LIMPO</name>
<dbReference type="CDD" id="cd11559">
    <property type="entry name" value="W2_eIF4G1_like"/>
    <property type="match status" value="1"/>
</dbReference>
<dbReference type="InterPro" id="IPR003891">
    <property type="entry name" value="Initiation_fac_eIF4g_MI"/>
</dbReference>
<sequence length="1566" mass="175094">MSKPGPLPQQSVSMAGLQHSQQPQPIMPKPTVSGAGTVPHQQLSGPQTGITSFYPPSAQNVHNMHPSNLSTMNTNPSALNHAPQYQTQMGVIYPGNHTYGAHMAPQPVLMPGSVPTVPYHHRPQQYGTSSQHSLSTTHPHMFLTTANHHYAFNPQMQQQYYYSVVPSMMGPPAMPPLSQNVTSSTVVREKKILRLQDPNTGQDVTETILNSKESSSNTTNDNTGKEIIAQFATQVAAAATSITSKKEPNSRETPPQTTVSLVSTSAVVSPSTSSNITVLNNQSMQAETNHVSEKDISVGTSLKIDKVDKAINDDVTCRLPSEKPVGAQDGELEMSAPSKSNLNVPKLDVSPEKSTVFNSADEPDECISSGKADILGTTISDLPQESSSDVFAPTCSSSIQDCSELSINEPAEDMAPVSITSQLEVGYSNAEVVPSVDREVCTEIEMKHQQTLPENIQCATDDKPPTKLKPEMEVDKKEEKLDSRNSCVTEPREIQGSQDIGSALSTEEEKRISDNKKGWSKKKKFRELNKKGEIKDGGDLDAFVDKEEPVITTPVTESEVPITNEMSSVKPIEPPTSVSSAKDETEAPEEEQKVIERNEENSRVTVDGVIETEEKEMTEVEPPKSQITLKYNYPEDQWSPLNQEGKKQYDRAFLLMLQIQPYKKPQGLPNLDIIKDKGVQTKVTDMKSRPPPLQARDHPDPFVPAYARMGTPRLPPGGMNRRISQPSREKHKKVINISSSLNKDVKLHEAQNAWKPLTKVSKESGDDEAKTEELYKRVKGILNKLTPQKFQTLVSQVLELDIDTEERLKGVIDLVFQKAIQEPAFSVTYANLCKTLAVCHVTSSDGQQVKFKKLLLVKCQQEFEKDIDADINKSEYLKKIEEAETFRFIGELFKLSMLTPKIMDSCIHKLLSQQDEDSLECLCRLLTTVGKELEGDRGKNKVWTQQMDNYFKTMENIVKKRLTSSRIRFMLQDVIDLRKNNWVPRRDENNPKTIDQIHKEAKMEAQEQEMLLQQVIPQKRPEDRDRRKNRGNTSYSEDGWSTVSNKHRTQIDPNKIKQLSKNQQDTESIQLGPGGRSFSSWGRGSSGGTKPAAVDNEPKVSVPSNRFSALAAEQNIPAYESRRGPQRSTPSSRESSRGRASHFPPPSVRKTPSQTLPKEKEQLIETVKSFTKEKPKPEPKKIKEQALTMTDNSLKSGHLTEEEIDNKTKQLIDEFLHLQDFKEAVLCVSEVFSQSTICSFISSAINQVLERSSQARHLVGQLFHDLVRKNILSVEQYVEGLKSVLELADDFEIDIPKIWLYLGELVGPMIQDGSIPLIVLKDAAQPCVANGTAGKLLSAVLHVAAEKLGSIKVGELWRTSGLQWKDLLKPGENVDEFIQTNKLEFTLNDSEPQPDTSLSNEAIKKELNFLLQKKKANNEEILDWIEAHIGEKRSKDSQFIRVLVTTLVESAIEENQNRYELNKKVVAARTPIFQRYLDHKELLELEALYALQHLVHRLEHPKGLLREIFDVMYDEDLISDDAFTQWQKSDDPAEKEGKGVALKSVTSFFTWLEEAEQESGASGTDS</sequence>
<feature type="region of interest" description="Disordered" evidence="6">
    <location>
        <begin position="709"/>
        <end position="731"/>
    </location>
</feature>
<feature type="compositionally biased region" description="Basic and acidic residues" evidence="6">
    <location>
        <begin position="460"/>
        <end position="483"/>
    </location>
</feature>
<dbReference type="InterPro" id="IPR003890">
    <property type="entry name" value="MIF4G-like_typ-3"/>
</dbReference>
<evidence type="ECO:0000256" key="5">
    <source>
        <dbReference type="ARBA" id="ARBA00022917"/>
    </source>
</evidence>
<evidence type="ECO:0000259" key="7">
    <source>
        <dbReference type="PROSITE" id="PS51363"/>
    </source>
</evidence>